<dbReference type="GeneID" id="68917816"/>
<dbReference type="KEGG" id="cbr:CBG_26336"/>
<keyword evidence="1" id="KW-0812">Transmembrane</keyword>
<dbReference type="Proteomes" id="UP000008549">
    <property type="component" value="Unassembled WGS sequence"/>
</dbReference>
<dbReference type="WormBase" id="CBG26336a">
    <property type="protein sequence ID" value="CBP46233"/>
    <property type="gene ID" value="WBGene00087750"/>
</dbReference>
<accession>B6IGA8</accession>
<evidence type="ECO:0000313" key="4">
    <source>
        <dbReference type="WormBase" id="CBG26336a"/>
    </source>
</evidence>
<dbReference type="CTD" id="68917816"/>
<sequence length="90" mass="10817">MIPAHFLCVDPLFFPSKMPFPKWNLVFSLQIKEHPVHSKGEVCISNVLCTYLSMKREHKMLEKQYEKYNYFLIESTYFILFNLMLIHTDL</sequence>
<organism evidence="2 3">
    <name type="scientific">Caenorhabditis briggsae</name>
    <dbReference type="NCBI Taxonomy" id="6238"/>
    <lineage>
        <taxon>Eukaryota</taxon>
        <taxon>Metazoa</taxon>
        <taxon>Ecdysozoa</taxon>
        <taxon>Nematoda</taxon>
        <taxon>Chromadorea</taxon>
        <taxon>Rhabditida</taxon>
        <taxon>Rhabditina</taxon>
        <taxon>Rhabditomorpha</taxon>
        <taxon>Rhabditoidea</taxon>
        <taxon>Rhabditidae</taxon>
        <taxon>Peloderinae</taxon>
        <taxon>Caenorhabditis</taxon>
    </lineage>
</organism>
<evidence type="ECO:0000256" key="1">
    <source>
        <dbReference type="SAM" id="Phobius"/>
    </source>
</evidence>
<proteinExistence type="predicted"/>
<reference evidence="2 3" key="2">
    <citation type="journal article" date="2011" name="PLoS Genet.">
        <title>Caenorhabditis briggsae recombinant inbred line genotypes reveal inter-strain incompatibility and the evolution of recombination.</title>
        <authorList>
            <person name="Ross J.A."/>
            <person name="Koboldt D.C."/>
            <person name="Staisch J.E."/>
            <person name="Chamberlin H.M."/>
            <person name="Gupta B.P."/>
            <person name="Miller R.D."/>
            <person name="Baird S.E."/>
            <person name="Haag E.S."/>
        </authorList>
    </citation>
    <scope>NUCLEOTIDE SEQUENCE [LARGE SCALE GENOMIC DNA]</scope>
    <source>
        <strain evidence="2 3">AF16</strain>
    </source>
</reference>
<evidence type="ECO:0000313" key="3">
    <source>
        <dbReference type="Proteomes" id="UP000008549"/>
    </source>
</evidence>
<keyword evidence="3" id="KW-1185">Reference proteome</keyword>
<protein>
    <submittedName>
        <fullName evidence="2">Protein CBG26336</fullName>
    </submittedName>
</protein>
<name>B6IGA8_CAEBR</name>
<reference evidence="2 3" key="1">
    <citation type="journal article" date="2003" name="PLoS Biol.">
        <title>The genome sequence of Caenorhabditis briggsae: a platform for comparative genomics.</title>
        <authorList>
            <person name="Stein L.D."/>
            <person name="Bao Z."/>
            <person name="Blasiar D."/>
            <person name="Blumenthal T."/>
            <person name="Brent M.R."/>
            <person name="Chen N."/>
            <person name="Chinwalla A."/>
            <person name="Clarke L."/>
            <person name="Clee C."/>
            <person name="Coghlan A."/>
            <person name="Coulson A."/>
            <person name="D'Eustachio P."/>
            <person name="Fitch D.H."/>
            <person name="Fulton L.A."/>
            <person name="Fulton R.E."/>
            <person name="Griffiths-Jones S."/>
            <person name="Harris T.W."/>
            <person name="Hillier L.W."/>
            <person name="Kamath R."/>
            <person name="Kuwabara P.E."/>
            <person name="Mardis E.R."/>
            <person name="Marra M.A."/>
            <person name="Miner T.L."/>
            <person name="Minx P."/>
            <person name="Mullikin J.C."/>
            <person name="Plumb R.W."/>
            <person name="Rogers J."/>
            <person name="Schein J.E."/>
            <person name="Sohrmann M."/>
            <person name="Spieth J."/>
            <person name="Stajich J.E."/>
            <person name="Wei C."/>
            <person name="Willey D."/>
            <person name="Wilson R.K."/>
            <person name="Durbin R."/>
            <person name="Waterston R.H."/>
        </authorList>
    </citation>
    <scope>NUCLEOTIDE SEQUENCE [LARGE SCALE GENOMIC DNA]</scope>
    <source>
        <strain evidence="2 3">AF16</strain>
    </source>
</reference>
<dbReference type="EMBL" id="HE600909">
    <property type="protein sequence ID" value="CAR98938.1"/>
    <property type="molecule type" value="Genomic_DNA"/>
</dbReference>
<evidence type="ECO:0000313" key="2">
    <source>
        <dbReference type="EMBL" id="CAR98938.1"/>
    </source>
</evidence>
<keyword evidence="1" id="KW-1133">Transmembrane helix</keyword>
<feature type="transmembrane region" description="Helical" evidence="1">
    <location>
        <begin position="68"/>
        <end position="87"/>
    </location>
</feature>
<dbReference type="RefSeq" id="XP_045098505.1">
    <property type="nucleotide sequence ID" value="XM_045235508.1"/>
</dbReference>
<dbReference type="AlphaFoldDB" id="B6IGA8"/>
<dbReference type="InParanoid" id="B6IGA8"/>
<gene>
    <name evidence="2 4" type="ORF">CBG26336</name>
    <name evidence="2" type="ORF">CBG_26336</name>
</gene>
<keyword evidence="1" id="KW-0472">Membrane</keyword>
<dbReference type="HOGENOM" id="CLU_2442830_0_0_1"/>